<evidence type="ECO:0000313" key="2">
    <source>
        <dbReference type="Proteomes" id="UP000188947"/>
    </source>
</evidence>
<dbReference type="eggNOG" id="ENOG5033AQD">
    <property type="taxonomic scope" value="Bacteria"/>
</dbReference>
<accession>A0A1V3TZD2</accession>
<keyword evidence="2" id="KW-1185">Reference proteome</keyword>
<dbReference type="RefSeq" id="WP_016200622.1">
    <property type="nucleotide sequence ID" value="NZ_CP014338.1"/>
</dbReference>
<sequence length="122" mass="13736">MVKKAYILIFLMLLGTFMYPGQFMGTAPQEMSCHTTESKDCCQHKDEAHNNCCNDDMAHSGKSCKDSCTSCHTCSGCITSLLFETTESFLHNPVIQGEKSFVYTFPIFSNTTFNIWQPPKLI</sequence>
<organism evidence="1 2">
    <name type="scientific">Elizabethkingia meningoseptica</name>
    <name type="common">Chryseobacterium meningosepticum</name>
    <dbReference type="NCBI Taxonomy" id="238"/>
    <lineage>
        <taxon>Bacteria</taxon>
        <taxon>Pseudomonadati</taxon>
        <taxon>Bacteroidota</taxon>
        <taxon>Flavobacteriia</taxon>
        <taxon>Flavobacteriales</taxon>
        <taxon>Weeksellaceae</taxon>
        <taxon>Elizabethkingia</taxon>
    </lineage>
</organism>
<proteinExistence type="predicted"/>
<comment type="caution">
    <text evidence="1">The sequence shown here is derived from an EMBL/GenBank/DDBJ whole genome shotgun (WGS) entry which is preliminary data.</text>
</comment>
<dbReference type="AlphaFoldDB" id="A0A1V3TZD2"/>
<dbReference type="GeneID" id="48544930"/>
<name>A0A1V3TZD2_ELIME</name>
<dbReference type="STRING" id="238.BBD35_00265"/>
<dbReference type="Proteomes" id="UP000188947">
    <property type="component" value="Unassembled WGS sequence"/>
</dbReference>
<reference evidence="1 2" key="1">
    <citation type="submission" date="2016-11" db="EMBL/GenBank/DDBJ databases">
        <title>Genome sequence and comparative genomic analysis of clinical strain Elizabethkingia meningoseptica 61421 PRCM.</title>
        <authorList>
            <person name="Wang M."/>
            <person name="Hu S."/>
            <person name="Cao L."/>
            <person name="Jiang T."/>
            <person name="Zhou Y."/>
            <person name="Ming D."/>
        </authorList>
    </citation>
    <scope>NUCLEOTIDE SEQUENCE [LARGE SCALE GENOMIC DNA]</scope>
    <source>
        <strain evidence="1 2">61421 PRCM</strain>
    </source>
</reference>
<dbReference type="KEGG" id="emg:BBD33_15890"/>
<dbReference type="EMBL" id="MPOG01000011">
    <property type="protein sequence ID" value="OOH95195.1"/>
    <property type="molecule type" value="Genomic_DNA"/>
</dbReference>
<gene>
    <name evidence="1" type="ORF">BMF97_10160</name>
</gene>
<protein>
    <submittedName>
        <fullName evidence="1">Uncharacterized protein</fullName>
    </submittedName>
</protein>
<dbReference type="OrthoDB" id="1449897at2"/>
<evidence type="ECO:0000313" key="1">
    <source>
        <dbReference type="EMBL" id="OOH95195.1"/>
    </source>
</evidence>